<dbReference type="EMBL" id="AMGY01000008">
    <property type="protein sequence ID" value="EXJ78920.1"/>
    <property type="molecule type" value="Genomic_DNA"/>
</dbReference>
<dbReference type="SUPFAM" id="SSF51735">
    <property type="entry name" value="NAD(P)-binding Rossmann-fold domains"/>
    <property type="match status" value="1"/>
</dbReference>
<comment type="caution">
    <text evidence="7">The sequence shown here is derived from an EMBL/GenBank/DDBJ whole genome shotgun (WGS) entry which is preliminary data.</text>
</comment>
<dbReference type="OrthoDB" id="4415835at2759"/>
<keyword evidence="8" id="KW-1185">Reference proteome</keyword>
<dbReference type="Gene3D" id="3.40.50.10860">
    <property type="entry name" value="Leucine Dehydrogenase, chain A, domain 1"/>
    <property type="match status" value="1"/>
</dbReference>
<dbReference type="Gene3D" id="3.40.50.300">
    <property type="entry name" value="P-loop containing nucleotide triphosphate hydrolases"/>
    <property type="match status" value="1"/>
</dbReference>
<dbReference type="eggNOG" id="KOG0692">
    <property type="taxonomic scope" value="Eukaryota"/>
</dbReference>
<dbReference type="Pfam" id="PF01488">
    <property type="entry name" value="Shikimate_DH"/>
    <property type="match status" value="1"/>
</dbReference>
<dbReference type="RefSeq" id="XP_007736708.1">
    <property type="nucleotide sequence ID" value="XM_007738518.1"/>
</dbReference>
<dbReference type="GO" id="GO:0009423">
    <property type="term" value="P:chorismate biosynthetic process"/>
    <property type="evidence" value="ECO:0007669"/>
    <property type="project" value="TreeGrafter"/>
</dbReference>
<dbReference type="PANTHER" id="PTHR21089:SF1">
    <property type="entry name" value="BIFUNCTIONAL 3-DEHYDROQUINATE DEHYDRATASE_SHIKIMATE DEHYDROGENASE, CHLOROPLASTIC"/>
    <property type="match status" value="1"/>
</dbReference>
<accession>W9XNN2</accession>
<dbReference type="GO" id="GO:0003855">
    <property type="term" value="F:3-dehydroquinate dehydratase activity"/>
    <property type="evidence" value="ECO:0007669"/>
    <property type="project" value="InterPro"/>
</dbReference>
<proteinExistence type="inferred from homology"/>
<protein>
    <submittedName>
        <fullName evidence="7">Uncharacterized protein</fullName>
    </submittedName>
</protein>
<dbReference type="InterPro" id="IPR046346">
    <property type="entry name" value="Aminoacid_DH-like_N_sf"/>
</dbReference>
<organism evidence="7 8">
    <name type="scientific">Capronia epimyces CBS 606.96</name>
    <dbReference type="NCBI Taxonomy" id="1182542"/>
    <lineage>
        <taxon>Eukaryota</taxon>
        <taxon>Fungi</taxon>
        <taxon>Dikarya</taxon>
        <taxon>Ascomycota</taxon>
        <taxon>Pezizomycotina</taxon>
        <taxon>Eurotiomycetes</taxon>
        <taxon>Chaetothyriomycetidae</taxon>
        <taxon>Chaetothyriales</taxon>
        <taxon>Herpotrichiellaceae</taxon>
        <taxon>Capronia</taxon>
    </lineage>
</organism>
<sequence length="790" mass="86906">MAHSPVPPLGGQTRLQPKRTFEAYEADFGVQLEPAASESAGSRKLTRPGRAEAPALSRPPSPSSGNSLYDPRASILLVGFSGAGKRTLGIIAAAALRRQYVSFSSFFESHMGQTPYEYMSVHGLPGFRQAEIQITERLLNTCKENHVIGGLTGLGSTAQREVLRSFAKTNPVIYIQRDKVDIEGMFGDKGNLDQLYKAGDTFYRSSSNLDFFNITQTVNTADNASPVGTLKLKQTETDFIRFIHRIYGRPPKLLHSVDPFSPSYTYALQIRLEWLAAGSLEYDKLECGADMISLVIDPKLDRIGHLQDQIPKQMALLRRYTRTPIMIDVLHAQPQDAVNYIRLLRLCLRSAPEFLTVALSLDSGHLQVVASAKGFTQMVGVIHQDTPWTGSPAKFQWSALHDLAKELSCCAVRLTNPAVSTSENLPYLHDAGTAREVWTLPLIAYKTGAHGRTSICFNPVLSPVVLPSLQPQGITVTQAQSALYSSFILSKKKFTIFGRSVAYSLSPAMHNAAYAACGMPHSFSLLQSDEFSSIHSLLEDEECGGITVSLPFKRKVLPMLASISSEARDIGAVNTVVVQRERAEDGSPQIKLKGYNTDHIGIRKCIERSISPANSIRDGSTALIIGAGGMARAAIYACRMLGLTNICIYNRTLEHAQELADYYSRQNMHIHVLRTTQEPWPGQLRQPTVLVSCIPAHSIGGQSAHDLTIPEHWLQSRTGGVFIELAYKPIVTRLIRQLQLMSKSGWITVDGLDVLIEQGIAQFEIFTGRPAPVHVIRRAVRKQYDAVVGA</sequence>
<feature type="domain" description="Shikimate dehydrogenase substrate binding N-terminal" evidence="5">
    <location>
        <begin position="496"/>
        <end position="576"/>
    </location>
</feature>
<dbReference type="GeneID" id="19172508"/>
<dbReference type="InterPro" id="IPR041121">
    <property type="entry name" value="SDH_C"/>
</dbReference>
<dbReference type="InterPro" id="IPR001381">
    <property type="entry name" value="DHquinase_I"/>
</dbReference>
<dbReference type="Pfam" id="PF01487">
    <property type="entry name" value="DHquinase_I"/>
    <property type="match status" value="1"/>
</dbReference>
<evidence type="ECO:0000256" key="3">
    <source>
        <dbReference type="SAM" id="MobiDB-lite"/>
    </source>
</evidence>
<dbReference type="InterPro" id="IPR022893">
    <property type="entry name" value="Shikimate_DH_fam"/>
</dbReference>
<dbReference type="SUPFAM" id="SSF53223">
    <property type="entry name" value="Aminoacid dehydrogenase-like, N-terminal domain"/>
    <property type="match status" value="1"/>
</dbReference>
<dbReference type="PANTHER" id="PTHR21089">
    <property type="entry name" value="SHIKIMATE DEHYDROGENASE"/>
    <property type="match status" value="1"/>
</dbReference>
<evidence type="ECO:0000313" key="8">
    <source>
        <dbReference type="Proteomes" id="UP000019478"/>
    </source>
</evidence>
<dbReference type="Pfam" id="PF01202">
    <property type="entry name" value="SKI"/>
    <property type="match status" value="1"/>
</dbReference>
<dbReference type="HOGENOM" id="CLU_008871_0_1_1"/>
<dbReference type="Gene3D" id="3.20.20.70">
    <property type="entry name" value="Aldolase class I"/>
    <property type="match status" value="1"/>
</dbReference>
<name>W9XNN2_9EURO</name>
<dbReference type="Pfam" id="PF08501">
    <property type="entry name" value="Shikimate_dh_N"/>
    <property type="match status" value="1"/>
</dbReference>
<comment type="similarity">
    <text evidence="1">In the 2nd section; belongs to the type-I 3-dehydroquinase family.</text>
</comment>
<dbReference type="InterPro" id="IPR006151">
    <property type="entry name" value="Shikm_DH/Glu-tRNA_Rdtase"/>
</dbReference>
<feature type="domain" description="SDH C-terminal" evidence="6">
    <location>
        <begin position="751"/>
        <end position="781"/>
    </location>
</feature>
<dbReference type="Gene3D" id="3.40.50.720">
    <property type="entry name" value="NAD(P)-binding Rossmann-like Domain"/>
    <property type="match status" value="1"/>
</dbReference>
<reference evidence="7 8" key="1">
    <citation type="submission" date="2013-03" db="EMBL/GenBank/DDBJ databases">
        <title>The Genome Sequence of Capronia epimyces CBS 606.96.</title>
        <authorList>
            <consortium name="The Broad Institute Genomics Platform"/>
            <person name="Cuomo C."/>
            <person name="de Hoog S."/>
            <person name="Gorbushina A."/>
            <person name="Walker B."/>
            <person name="Young S.K."/>
            <person name="Zeng Q."/>
            <person name="Gargeya S."/>
            <person name="Fitzgerald M."/>
            <person name="Haas B."/>
            <person name="Abouelleil A."/>
            <person name="Allen A.W."/>
            <person name="Alvarado L."/>
            <person name="Arachchi H.M."/>
            <person name="Berlin A.M."/>
            <person name="Chapman S.B."/>
            <person name="Gainer-Dewar J."/>
            <person name="Goldberg J."/>
            <person name="Griggs A."/>
            <person name="Gujja S."/>
            <person name="Hansen M."/>
            <person name="Howarth C."/>
            <person name="Imamovic A."/>
            <person name="Ireland A."/>
            <person name="Larimer J."/>
            <person name="McCowan C."/>
            <person name="Murphy C."/>
            <person name="Pearson M."/>
            <person name="Poon T.W."/>
            <person name="Priest M."/>
            <person name="Roberts A."/>
            <person name="Saif S."/>
            <person name="Shea T."/>
            <person name="Sisk P."/>
            <person name="Sykes S."/>
            <person name="Wortman J."/>
            <person name="Nusbaum C."/>
            <person name="Birren B."/>
        </authorList>
    </citation>
    <scope>NUCLEOTIDE SEQUENCE [LARGE SCALE GENOMIC DNA]</scope>
    <source>
        <strain evidence="7 8">CBS 606.96</strain>
    </source>
</reference>
<feature type="domain" description="Quinate/shikimate 5-dehydrogenase/glutamyl-tRNA reductase" evidence="4">
    <location>
        <begin position="619"/>
        <end position="677"/>
    </location>
</feature>
<comment type="similarity">
    <text evidence="2">In the N-terminal section; belongs to the shikimate kinase family.</text>
</comment>
<dbReference type="STRING" id="1182542.W9XNN2"/>
<dbReference type="InterPro" id="IPR036291">
    <property type="entry name" value="NAD(P)-bd_dom_sf"/>
</dbReference>
<dbReference type="Pfam" id="PF18317">
    <property type="entry name" value="SDH_C"/>
    <property type="match status" value="1"/>
</dbReference>
<evidence type="ECO:0000313" key="7">
    <source>
        <dbReference type="EMBL" id="EXJ78920.1"/>
    </source>
</evidence>
<evidence type="ECO:0000256" key="1">
    <source>
        <dbReference type="ARBA" id="ARBA00006477"/>
    </source>
</evidence>
<dbReference type="InterPro" id="IPR013785">
    <property type="entry name" value="Aldolase_TIM"/>
</dbReference>
<dbReference type="InterPro" id="IPR013708">
    <property type="entry name" value="Shikimate_DH-bd_N"/>
</dbReference>
<dbReference type="CDD" id="cd01065">
    <property type="entry name" value="NAD_bind_Shikimate_DH"/>
    <property type="match status" value="1"/>
</dbReference>
<dbReference type="InterPro" id="IPR027417">
    <property type="entry name" value="P-loop_NTPase"/>
</dbReference>
<evidence type="ECO:0000259" key="4">
    <source>
        <dbReference type="Pfam" id="PF01488"/>
    </source>
</evidence>
<evidence type="ECO:0000259" key="6">
    <source>
        <dbReference type="Pfam" id="PF18317"/>
    </source>
</evidence>
<dbReference type="GO" id="GO:0019632">
    <property type="term" value="P:shikimate metabolic process"/>
    <property type="evidence" value="ECO:0007669"/>
    <property type="project" value="TreeGrafter"/>
</dbReference>
<dbReference type="Proteomes" id="UP000019478">
    <property type="component" value="Unassembled WGS sequence"/>
</dbReference>
<dbReference type="SUPFAM" id="SSF52540">
    <property type="entry name" value="P-loop containing nucleoside triphosphate hydrolases"/>
    <property type="match status" value="1"/>
</dbReference>
<evidence type="ECO:0000256" key="2">
    <source>
        <dbReference type="ARBA" id="ARBA00009349"/>
    </source>
</evidence>
<feature type="region of interest" description="Disordered" evidence="3">
    <location>
        <begin position="32"/>
        <end position="67"/>
    </location>
</feature>
<evidence type="ECO:0000259" key="5">
    <source>
        <dbReference type="Pfam" id="PF08501"/>
    </source>
</evidence>
<gene>
    <name evidence="7" type="ORF">A1O3_08420</name>
</gene>
<dbReference type="GO" id="GO:0004764">
    <property type="term" value="F:shikimate 3-dehydrogenase (NADP+) activity"/>
    <property type="evidence" value="ECO:0007669"/>
    <property type="project" value="InterPro"/>
</dbReference>
<dbReference type="InterPro" id="IPR031322">
    <property type="entry name" value="Shikimate/glucono_kinase"/>
</dbReference>
<dbReference type="AlphaFoldDB" id="W9XNN2"/>